<protein>
    <recommendedName>
        <fullName evidence="7">Gated mechanosensitive channel</fullName>
    </recommendedName>
</protein>
<gene>
    <name evidence="5" type="ORF">EST38_g1879</name>
</gene>
<organism evidence="5 6">
    <name type="scientific">Candolleomyces aberdarensis</name>
    <dbReference type="NCBI Taxonomy" id="2316362"/>
    <lineage>
        <taxon>Eukaryota</taxon>
        <taxon>Fungi</taxon>
        <taxon>Dikarya</taxon>
        <taxon>Basidiomycota</taxon>
        <taxon>Agaricomycotina</taxon>
        <taxon>Agaricomycetes</taxon>
        <taxon>Agaricomycetidae</taxon>
        <taxon>Agaricales</taxon>
        <taxon>Agaricineae</taxon>
        <taxon>Psathyrellaceae</taxon>
        <taxon>Candolleomyces</taxon>
    </lineage>
</organism>
<dbReference type="Pfam" id="PF01741">
    <property type="entry name" value="MscL"/>
    <property type="match status" value="1"/>
</dbReference>
<comment type="caution">
    <text evidence="5">The sequence shown here is derived from an EMBL/GenBank/DDBJ whole genome shotgun (WGS) entry which is preliminary data.</text>
</comment>
<dbReference type="InterPro" id="IPR036019">
    <property type="entry name" value="MscL_channel"/>
</dbReference>
<comment type="subcellular location">
    <subcellularLocation>
        <location evidence="1">Membrane</location>
        <topology evidence="1">Multi-pass membrane protein</topology>
    </subcellularLocation>
</comment>
<dbReference type="GO" id="GO:0016020">
    <property type="term" value="C:membrane"/>
    <property type="evidence" value="ECO:0007669"/>
    <property type="project" value="UniProtKB-SubCell"/>
</dbReference>
<dbReference type="STRING" id="2316362.A0A4Q2DTY8"/>
<dbReference type="GO" id="GO:0008381">
    <property type="term" value="F:mechanosensitive monoatomic ion channel activity"/>
    <property type="evidence" value="ECO:0007669"/>
    <property type="project" value="TreeGrafter"/>
</dbReference>
<evidence type="ECO:0000256" key="1">
    <source>
        <dbReference type="ARBA" id="ARBA00004141"/>
    </source>
</evidence>
<accession>A0A4Q2DTY8</accession>
<evidence type="ECO:0000313" key="6">
    <source>
        <dbReference type="Proteomes" id="UP000290288"/>
    </source>
</evidence>
<dbReference type="PANTHER" id="PTHR30266">
    <property type="entry name" value="MECHANOSENSITIVE CHANNEL MSCL"/>
    <property type="match status" value="1"/>
</dbReference>
<keyword evidence="2" id="KW-0812">Transmembrane</keyword>
<keyword evidence="6" id="KW-1185">Reference proteome</keyword>
<dbReference type="FunFam" id="1.10.1200.120:FF:000004">
    <property type="entry name" value="Ion channel, putative"/>
    <property type="match status" value="1"/>
</dbReference>
<evidence type="ECO:0000256" key="2">
    <source>
        <dbReference type="ARBA" id="ARBA00022692"/>
    </source>
</evidence>
<dbReference type="AlphaFoldDB" id="A0A4Q2DTY8"/>
<dbReference type="EMBL" id="SDEE01000028">
    <property type="protein sequence ID" value="RXW24000.1"/>
    <property type="molecule type" value="Genomic_DNA"/>
</dbReference>
<dbReference type="Proteomes" id="UP000290288">
    <property type="component" value="Unassembled WGS sequence"/>
</dbReference>
<name>A0A4Q2DTY8_9AGAR</name>
<dbReference type="InterPro" id="IPR037673">
    <property type="entry name" value="MSC/AndL"/>
</dbReference>
<evidence type="ECO:0008006" key="7">
    <source>
        <dbReference type="Google" id="ProtNLM"/>
    </source>
</evidence>
<proteinExistence type="predicted"/>
<dbReference type="Gene3D" id="1.10.1200.120">
    <property type="entry name" value="Large-conductance mechanosensitive channel, MscL, domain 1"/>
    <property type="match status" value="1"/>
</dbReference>
<keyword evidence="4" id="KW-0472">Membrane</keyword>
<reference evidence="5 6" key="1">
    <citation type="submission" date="2019-01" db="EMBL/GenBank/DDBJ databases">
        <title>Draft genome sequence of Psathyrella aberdarensis IHI B618.</title>
        <authorList>
            <person name="Buettner E."/>
            <person name="Kellner H."/>
        </authorList>
    </citation>
    <scope>NUCLEOTIDE SEQUENCE [LARGE SCALE GENOMIC DNA]</scope>
    <source>
        <strain evidence="5 6">IHI B618</strain>
    </source>
</reference>
<evidence type="ECO:0000256" key="3">
    <source>
        <dbReference type="ARBA" id="ARBA00022989"/>
    </source>
</evidence>
<evidence type="ECO:0000256" key="4">
    <source>
        <dbReference type="ARBA" id="ARBA00023136"/>
    </source>
</evidence>
<dbReference type="OrthoDB" id="10010920at2759"/>
<dbReference type="PANTHER" id="PTHR30266:SF2">
    <property type="entry name" value="LARGE-CONDUCTANCE MECHANOSENSITIVE CHANNEL"/>
    <property type="match status" value="1"/>
</dbReference>
<evidence type="ECO:0000313" key="5">
    <source>
        <dbReference type="EMBL" id="RXW24000.1"/>
    </source>
</evidence>
<dbReference type="SUPFAM" id="SSF81330">
    <property type="entry name" value="Gated mechanosensitive channel"/>
    <property type="match status" value="1"/>
</dbReference>
<sequence length="199" mass="21924">MASSPWSPQSWDADGARSHLLDAERVVSRKVRSIWDGFVQFALRDSVIEVALGLIIATTFTKVVNSLVSDIILPPISLLPFMAKNLEEKFVVLKKGPHYYDQPGYNTREQALTDGAVIWTYGAFLDTIITFLGVGFSLYFIAVTYGTVTKDSVIKATVKCRFCRKEIGAKAIRCPMCTSWLDGRDDETTAIPPAPAAGQ</sequence>
<keyword evidence="3" id="KW-1133">Transmembrane helix</keyword>